<gene>
    <name evidence="9" type="ORF">H7B90_31370</name>
</gene>
<evidence type="ECO:0000256" key="5">
    <source>
        <dbReference type="ARBA" id="ARBA00022989"/>
    </source>
</evidence>
<dbReference type="Gene3D" id="1.10.3720.10">
    <property type="entry name" value="MetI-like"/>
    <property type="match status" value="1"/>
</dbReference>
<evidence type="ECO:0000256" key="7">
    <source>
        <dbReference type="RuleBase" id="RU363032"/>
    </source>
</evidence>
<feature type="transmembrane region" description="Helical" evidence="7">
    <location>
        <begin position="265"/>
        <end position="285"/>
    </location>
</feature>
<dbReference type="AlphaFoldDB" id="A0A841U7Q9"/>
<feature type="domain" description="ABC transmembrane type-1" evidence="8">
    <location>
        <begin position="109"/>
        <end position="290"/>
    </location>
</feature>
<dbReference type="GO" id="GO:0042918">
    <property type="term" value="P:alkanesulfonate transmembrane transport"/>
    <property type="evidence" value="ECO:0007669"/>
    <property type="project" value="UniProtKB-ARBA"/>
</dbReference>
<dbReference type="CDD" id="cd06261">
    <property type="entry name" value="TM_PBP2"/>
    <property type="match status" value="1"/>
</dbReference>
<evidence type="ECO:0000259" key="8">
    <source>
        <dbReference type="PROSITE" id="PS50928"/>
    </source>
</evidence>
<keyword evidence="3" id="KW-1003">Cell membrane</keyword>
<dbReference type="InterPro" id="IPR035906">
    <property type="entry name" value="MetI-like_sf"/>
</dbReference>
<dbReference type="PROSITE" id="PS50928">
    <property type="entry name" value="ABC_TM1"/>
    <property type="match status" value="1"/>
</dbReference>
<evidence type="ECO:0000313" key="10">
    <source>
        <dbReference type="Proteomes" id="UP000553776"/>
    </source>
</evidence>
<feature type="transmembrane region" description="Helical" evidence="7">
    <location>
        <begin position="175"/>
        <end position="194"/>
    </location>
</feature>
<dbReference type="Proteomes" id="UP000553776">
    <property type="component" value="Unassembled WGS sequence"/>
</dbReference>
<evidence type="ECO:0000256" key="2">
    <source>
        <dbReference type="ARBA" id="ARBA00022448"/>
    </source>
</evidence>
<accession>A0A841U7Q9</accession>
<feature type="transmembrane region" description="Helical" evidence="7">
    <location>
        <begin position="151"/>
        <end position="169"/>
    </location>
</feature>
<name>A0A841U7Q9_9BACL</name>
<dbReference type="GO" id="GO:0005886">
    <property type="term" value="C:plasma membrane"/>
    <property type="evidence" value="ECO:0007669"/>
    <property type="project" value="UniProtKB-SubCell"/>
</dbReference>
<comment type="similarity">
    <text evidence="7">Belongs to the binding-protein-dependent transport system permease family.</text>
</comment>
<keyword evidence="6 7" id="KW-0472">Membrane</keyword>
<keyword evidence="10" id="KW-1185">Reference proteome</keyword>
<evidence type="ECO:0000256" key="4">
    <source>
        <dbReference type="ARBA" id="ARBA00022692"/>
    </source>
</evidence>
<feature type="transmembrane region" description="Helical" evidence="7">
    <location>
        <begin position="120"/>
        <end position="139"/>
    </location>
</feature>
<comment type="caution">
    <text evidence="9">The sequence shown here is derived from an EMBL/GenBank/DDBJ whole genome shotgun (WGS) entry which is preliminary data.</text>
</comment>
<evidence type="ECO:0000256" key="3">
    <source>
        <dbReference type="ARBA" id="ARBA00022475"/>
    </source>
</evidence>
<dbReference type="EMBL" id="JACJVR010000147">
    <property type="protein sequence ID" value="MBB6695899.1"/>
    <property type="molecule type" value="Genomic_DNA"/>
</dbReference>
<dbReference type="PANTHER" id="PTHR30151:SF38">
    <property type="entry name" value="ALIPHATIC SULFONATES TRANSPORT PERMEASE PROTEIN SSUC-RELATED"/>
    <property type="match status" value="1"/>
</dbReference>
<evidence type="ECO:0000256" key="1">
    <source>
        <dbReference type="ARBA" id="ARBA00004651"/>
    </source>
</evidence>
<reference evidence="9 10" key="1">
    <citation type="submission" date="2020-08" db="EMBL/GenBank/DDBJ databases">
        <title>Cohnella phylogeny.</title>
        <authorList>
            <person name="Dunlap C."/>
        </authorList>
    </citation>
    <scope>NUCLEOTIDE SEQUENCE [LARGE SCALE GENOMIC DNA]</scope>
    <source>
        <strain evidence="9 10">DSM 25239</strain>
    </source>
</reference>
<dbReference type="FunFam" id="1.10.3720.10:FF:000003">
    <property type="entry name" value="Aliphatic sulfonate ABC transporter permease"/>
    <property type="match status" value="1"/>
</dbReference>
<feature type="transmembrane region" description="Helical" evidence="7">
    <location>
        <begin position="240"/>
        <end position="259"/>
    </location>
</feature>
<evidence type="ECO:0000313" key="9">
    <source>
        <dbReference type="EMBL" id="MBB6695899.1"/>
    </source>
</evidence>
<keyword evidence="4 7" id="KW-0812">Transmembrane</keyword>
<dbReference type="InterPro" id="IPR000515">
    <property type="entry name" value="MetI-like"/>
</dbReference>
<comment type="subcellular location">
    <subcellularLocation>
        <location evidence="1 7">Cell membrane</location>
        <topology evidence="1 7">Multi-pass membrane protein</topology>
    </subcellularLocation>
</comment>
<proteinExistence type="inferred from homology"/>
<keyword evidence="2 7" id="KW-0813">Transport</keyword>
<protein>
    <submittedName>
        <fullName evidence="9">ABC transporter permease</fullName>
    </submittedName>
</protein>
<organism evidence="9 10">
    <name type="scientific">Cohnella xylanilytica</name>
    <dbReference type="NCBI Taxonomy" id="557555"/>
    <lineage>
        <taxon>Bacteria</taxon>
        <taxon>Bacillati</taxon>
        <taxon>Bacillota</taxon>
        <taxon>Bacilli</taxon>
        <taxon>Bacillales</taxon>
        <taxon>Paenibacillaceae</taxon>
        <taxon>Cohnella</taxon>
    </lineage>
</organism>
<sequence>MSDYSAASRSAGPGAGAAEEASATGGVRLPSAAAAVQAAPVPVEGAGVRERRKALPGWAHGWIVPLLVLAAWELGSALGLVSESALPAPSRIAQAFWSLVASGELARHIGASFVRAGGGFLLGGATGLLLGLFTGLGKWVERTLDPTVQMLRTVPLLAVIPLFILWFGVGEFSKILLISLGAFFPVYFHTFLGVRSADRKLHEVTKALEFSALQQATKLILPSALPNVLLGIRLSVGVSWLLLAVAEMMGASSGIGYLIQDARVYSQTDIVFVGIGLFALVGKLSDSGVRLLEKRWLGWRSSYKG</sequence>
<evidence type="ECO:0000256" key="6">
    <source>
        <dbReference type="ARBA" id="ARBA00023136"/>
    </source>
</evidence>
<dbReference type="SUPFAM" id="SSF161098">
    <property type="entry name" value="MetI-like"/>
    <property type="match status" value="1"/>
</dbReference>
<dbReference type="Pfam" id="PF00528">
    <property type="entry name" value="BPD_transp_1"/>
    <property type="match status" value="1"/>
</dbReference>
<dbReference type="PANTHER" id="PTHR30151">
    <property type="entry name" value="ALKANE SULFONATE ABC TRANSPORTER-RELATED, MEMBRANE SUBUNIT"/>
    <property type="match status" value="1"/>
</dbReference>
<keyword evidence="5 7" id="KW-1133">Transmembrane helix</keyword>